<dbReference type="Pfam" id="PF03067">
    <property type="entry name" value="LPMO_10"/>
    <property type="match status" value="1"/>
</dbReference>
<dbReference type="PANTHER" id="PTHR34823">
    <property type="entry name" value="GLCNAC-BINDING PROTEIN A"/>
    <property type="match status" value="1"/>
</dbReference>
<accession>A0AAI9MWP1</accession>
<evidence type="ECO:0000256" key="1">
    <source>
        <dbReference type="ARBA" id="ARBA00022729"/>
    </source>
</evidence>
<dbReference type="AlphaFoldDB" id="A0AAI9MWP1"/>
<dbReference type="EMBL" id="JAGSRH010000024">
    <property type="protein sequence ID" value="MER5078181.1"/>
    <property type="molecule type" value="Genomic_DNA"/>
</dbReference>
<gene>
    <name evidence="4" type="ORF">JRA39_001496</name>
    <name evidence="5" type="ORF">JRA39_004228</name>
    <name evidence="6" type="ORF">KDV35_15130</name>
</gene>
<name>A0AAI9MWP1_PROST</name>
<dbReference type="RefSeq" id="WP_154623354.1">
    <property type="nucleotide sequence ID" value="NZ_CP095443.1"/>
</dbReference>
<dbReference type="EMBL" id="AAZDVE040000085">
    <property type="protein sequence ID" value="EMP9435078.1"/>
    <property type="molecule type" value="Genomic_DNA"/>
</dbReference>
<keyword evidence="4" id="KW-0503">Monooxygenase</keyword>
<dbReference type="InterPro" id="IPR014756">
    <property type="entry name" value="Ig_E-set"/>
</dbReference>
<dbReference type="PANTHER" id="PTHR34823:SF1">
    <property type="entry name" value="CHITIN-BINDING TYPE-4 DOMAIN-CONTAINING PROTEIN"/>
    <property type="match status" value="1"/>
</dbReference>
<evidence type="ECO:0000259" key="3">
    <source>
        <dbReference type="Pfam" id="PF03067"/>
    </source>
</evidence>
<dbReference type="InterPro" id="IPR004302">
    <property type="entry name" value="Cellulose/chitin-bd_N"/>
</dbReference>
<evidence type="ECO:0000313" key="7">
    <source>
        <dbReference type="Proteomes" id="UP001495779"/>
    </source>
</evidence>
<dbReference type="SUPFAM" id="SSF81296">
    <property type="entry name" value="E set domains"/>
    <property type="match status" value="1"/>
</dbReference>
<dbReference type="GO" id="GO:0004497">
    <property type="term" value="F:monooxygenase activity"/>
    <property type="evidence" value="ECO:0007669"/>
    <property type="project" value="UniProtKB-KW"/>
</dbReference>
<protein>
    <submittedName>
        <fullName evidence="4">Lytic polysaccharide monooxygenase</fullName>
    </submittedName>
</protein>
<feature type="chain" id="PRO_5044472072" evidence="2">
    <location>
        <begin position="28"/>
        <end position="211"/>
    </location>
</feature>
<evidence type="ECO:0000313" key="4">
    <source>
        <dbReference type="EMBL" id="EMP9432464.1"/>
    </source>
</evidence>
<sequence length="211" mass="23378">MKSLCNAILSFCAIGVMLLLSSSQVSAHGYVLSPESRAYQCYNGYGNGKEPTNFDCGIRGTSDPQSIEGYKGFPEAGPPDGHIASGNISTYSELDVQTPDRWTKVDMKTGENTFVWYLTMSHTSASWRFFITKADWNQSEALTRAAFDLENSICDPEPISVSGINPPTKENIEFKCYIPTDREGYHVILAIWDVADTNNAFYQVIDVNLSN</sequence>
<evidence type="ECO:0000313" key="6">
    <source>
        <dbReference type="EMBL" id="MER5078181.1"/>
    </source>
</evidence>
<dbReference type="Gene3D" id="2.70.50.50">
    <property type="entry name" value="chitin-binding protein cbp21"/>
    <property type="match status" value="1"/>
</dbReference>
<reference evidence="4" key="2">
    <citation type="submission" date="2024-02" db="EMBL/GenBank/DDBJ databases">
        <authorList>
            <consortium name="Clinical and Environmental Microbiology Branch: Whole genome sequencing antimicrobial resistance pathogens in the healthcare setting"/>
        </authorList>
    </citation>
    <scope>NUCLEOTIDE SEQUENCE</scope>
    <source>
        <strain evidence="4">2020GO-00142</strain>
    </source>
</reference>
<keyword evidence="1 2" id="KW-0732">Signal</keyword>
<dbReference type="Proteomes" id="UP001495779">
    <property type="component" value="Unassembled WGS sequence"/>
</dbReference>
<feature type="domain" description="Chitin-binding type-4" evidence="3">
    <location>
        <begin position="28"/>
        <end position="207"/>
    </location>
</feature>
<dbReference type="EMBL" id="AAZDVE040000008">
    <property type="protein sequence ID" value="EMP9432464.1"/>
    <property type="molecule type" value="Genomic_DNA"/>
</dbReference>
<dbReference type="InterPro" id="IPR051024">
    <property type="entry name" value="GlcNAc_Chitin_IntDeg"/>
</dbReference>
<comment type="caution">
    <text evidence="4">The sequence shown here is derived from an EMBL/GenBank/DDBJ whole genome shotgun (WGS) entry which is preliminary data.</text>
</comment>
<reference evidence="6 7" key="1">
    <citation type="submission" date="2021-04" db="EMBL/GenBank/DDBJ databases">
        <title>Determining the burden of carbapenem-resistant Enterobacterales from a tertiary public heath setting in Bangladesh: a clinical, epidemiological, and molecular study.</title>
        <authorList>
            <person name="Farzana R."/>
            <person name="Walsh T.R."/>
        </authorList>
    </citation>
    <scope>NUCLEOTIDE SEQUENCE [LARGE SCALE GENOMIC DNA]</scope>
    <source>
        <strain evidence="6">Dmpro_s316</strain>
        <strain evidence="7">dmpro_s316</strain>
    </source>
</reference>
<organism evidence="4">
    <name type="scientific">Providencia stuartii</name>
    <dbReference type="NCBI Taxonomy" id="588"/>
    <lineage>
        <taxon>Bacteria</taxon>
        <taxon>Pseudomonadati</taxon>
        <taxon>Pseudomonadota</taxon>
        <taxon>Gammaproteobacteria</taxon>
        <taxon>Enterobacterales</taxon>
        <taxon>Morganellaceae</taxon>
        <taxon>Providencia</taxon>
    </lineage>
</organism>
<dbReference type="CDD" id="cd21177">
    <property type="entry name" value="LPMO_AA10"/>
    <property type="match status" value="1"/>
</dbReference>
<keyword evidence="4" id="KW-0560">Oxidoreductase</keyword>
<feature type="signal peptide" evidence="2">
    <location>
        <begin position="1"/>
        <end position="27"/>
    </location>
</feature>
<evidence type="ECO:0000313" key="5">
    <source>
        <dbReference type="EMBL" id="EMP9435078.1"/>
    </source>
</evidence>
<proteinExistence type="predicted"/>
<evidence type="ECO:0000256" key="2">
    <source>
        <dbReference type="SAM" id="SignalP"/>
    </source>
</evidence>